<evidence type="ECO:0000313" key="3">
    <source>
        <dbReference type="Proteomes" id="UP000824116"/>
    </source>
</evidence>
<dbReference type="Proteomes" id="UP000824116">
    <property type="component" value="Unassembled WGS sequence"/>
</dbReference>
<keyword evidence="1" id="KW-0472">Membrane</keyword>
<protein>
    <submittedName>
        <fullName evidence="2">Cytidylate kinase family protein</fullName>
    </submittedName>
</protein>
<reference evidence="2" key="1">
    <citation type="journal article" date="2021" name="PeerJ">
        <title>Extensive microbial diversity within the chicken gut microbiome revealed by metagenomics and culture.</title>
        <authorList>
            <person name="Gilroy R."/>
            <person name="Ravi A."/>
            <person name="Getino M."/>
            <person name="Pursley I."/>
            <person name="Horton D.L."/>
            <person name="Alikhan N.F."/>
            <person name="Baker D."/>
            <person name="Gharbi K."/>
            <person name="Hall N."/>
            <person name="Watson M."/>
            <person name="Adriaenssens E.M."/>
            <person name="Foster-Nyarko E."/>
            <person name="Jarju S."/>
            <person name="Secka A."/>
            <person name="Antonio M."/>
            <person name="Oren A."/>
            <person name="Chaudhuri R.R."/>
            <person name="La Ragione R."/>
            <person name="Hildebrand F."/>
            <person name="Pallen M.J."/>
        </authorList>
    </citation>
    <scope>NUCLEOTIDE SEQUENCE</scope>
    <source>
        <strain evidence="2">CHK196-3914</strain>
    </source>
</reference>
<dbReference type="Pfam" id="PF19700">
    <property type="entry name" value="DUF6198"/>
    <property type="match status" value="1"/>
</dbReference>
<comment type="caution">
    <text evidence="2">The sequence shown here is derived from an EMBL/GenBank/DDBJ whole genome shotgun (WGS) entry which is preliminary data.</text>
</comment>
<dbReference type="InterPro" id="IPR027417">
    <property type="entry name" value="P-loop_NTPase"/>
</dbReference>
<feature type="transmembrane region" description="Helical" evidence="1">
    <location>
        <begin position="80"/>
        <end position="99"/>
    </location>
</feature>
<keyword evidence="2" id="KW-0418">Kinase</keyword>
<organism evidence="2 3">
    <name type="scientific">Candidatus Mediterraneibacter stercoravium</name>
    <dbReference type="NCBI Taxonomy" id="2838685"/>
    <lineage>
        <taxon>Bacteria</taxon>
        <taxon>Bacillati</taxon>
        <taxon>Bacillota</taxon>
        <taxon>Clostridia</taxon>
        <taxon>Lachnospirales</taxon>
        <taxon>Lachnospiraceae</taxon>
        <taxon>Mediterraneibacter</taxon>
    </lineage>
</organism>
<dbReference type="SUPFAM" id="SSF52540">
    <property type="entry name" value="P-loop containing nucleoside triphosphate hydrolases"/>
    <property type="match status" value="1"/>
</dbReference>
<dbReference type="EMBL" id="DXAY01000261">
    <property type="protein sequence ID" value="HIZ75792.1"/>
    <property type="molecule type" value="Genomic_DNA"/>
</dbReference>
<sequence length="434" mass="48935">MEKLKRYIVFLIGLFINSLGVSLITKANLGTSPISSIPYVLSLNFPLTLGQFTIAFSLLLILIQLIILRRNFKAEHLLQIPISILFGYFIDLTMMLLFFVDPQSYISSVIYLLIGCLILGFGVYTEVLANVAMLPGESFVRAVSSTWKTEFGSTKVAFDVSLTVIAAVLSLIFAHRLDGVREGTIIAALLVGFIARLFGRWLSFLPPLLFGASESRQDQTEQTLSENQDSASHTVIVIGRQYGSGGHDIGKALAEKLGFAFYDNEIIQMTAGSTGYTPQFIKDREENMTNSFLYDLVSQMYIYSDTQEAPRDAIFESEGKVIRELAEKGNCVILGRCADYFLRDRKDCLKVYLHAPEDYRVKRIMKTENLTEEDARQKIRKMDRRRSDNYHYYTKRIWGHSGNYDITLDTAIGAEAVQEIICHMMMQASKGQAD</sequence>
<dbReference type="AlphaFoldDB" id="A0A9D2GBL6"/>
<gene>
    <name evidence="2" type="ORF">H9723_11225</name>
</gene>
<accession>A0A9D2GBL6</accession>
<dbReference type="PANTHER" id="PTHR40078">
    <property type="entry name" value="INTEGRAL MEMBRANE PROTEIN-RELATED"/>
    <property type="match status" value="1"/>
</dbReference>
<feature type="transmembrane region" description="Helical" evidence="1">
    <location>
        <begin position="45"/>
        <end position="68"/>
    </location>
</feature>
<name>A0A9D2GBL6_9FIRM</name>
<dbReference type="InterPro" id="IPR038750">
    <property type="entry name" value="YczE/YyaS-like"/>
</dbReference>
<dbReference type="Gene3D" id="3.40.50.300">
    <property type="entry name" value="P-loop containing nucleotide triphosphate hydrolases"/>
    <property type="match status" value="1"/>
</dbReference>
<feature type="transmembrane region" description="Helical" evidence="1">
    <location>
        <begin position="105"/>
        <end position="124"/>
    </location>
</feature>
<reference evidence="2" key="2">
    <citation type="submission" date="2021-04" db="EMBL/GenBank/DDBJ databases">
        <authorList>
            <person name="Gilroy R."/>
        </authorList>
    </citation>
    <scope>NUCLEOTIDE SEQUENCE</scope>
    <source>
        <strain evidence="2">CHK196-3914</strain>
    </source>
</reference>
<keyword evidence="1" id="KW-1133">Transmembrane helix</keyword>
<evidence type="ECO:0000256" key="1">
    <source>
        <dbReference type="SAM" id="Phobius"/>
    </source>
</evidence>
<keyword evidence="2" id="KW-0808">Transferase</keyword>
<proteinExistence type="predicted"/>
<dbReference type="GO" id="GO:0016301">
    <property type="term" value="F:kinase activity"/>
    <property type="evidence" value="ECO:0007669"/>
    <property type="project" value="UniProtKB-KW"/>
</dbReference>
<dbReference type="Pfam" id="PF13189">
    <property type="entry name" value="Cytidylate_kin2"/>
    <property type="match status" value="1"/>
</dbReference>
<keyword evidence="1" id="KW-0812">Transmembrane</keyword>
<feature type="transmembrane region" description="Helical" evidence="1">
    <location>
        <begin position="7"/>
        <end position="25"/>
    </location>
</feature>
<dbReference type="PANTHER" id="PTHR40078:SF1">
    <property type="entry name" value="INTEGRAL MEMBRANE PROTEIN"/>
    <property type="match status" value="1"/>
</dbReference>
<evidence type="ECO:0000313" key="2">
    <source>
        <dbReference type="EMBL" id="HIZ75792.1"/>
    </source>
</evidence>
<feature type="transmembrane region" description="Helical" evidence="1">
    <location>
        <begin position="156"/>
        <end position="177"/>
    </location>
</feature>